<gene>
    <name evidence="2" type="ORF">GALL_432500</name>
</gene>
<evidence type="ECO:0000313" key="2">
    <source>
        <dbReference type="EMBL" id="OIQ75089.1"/>
    </source>
</evidence>
<name>A0A1J5PUE7_9ZZZZ</name>
<dbReference type="AlphaFoldDB" id="A0A1J5PUE7"/>
<dbReference type="EMBL" id="MLJW01002282">
    <property type="protein sequence ID" value="OIQ75089.1"/>
    <property type="molecule type" value="Genomic_DNA"/>
</dbReference>
<feature type="compositionally biased region" description="Low complexity" evidence="1">
    <location>
        <begin position="9"/>
        <end position="23"/>
    </location>
</feature>
<organism evidence="2">
    <name type="scientific">mine drainage metagenome</name>
    <dbReference type="NCBI Taxonomy" id="410659"/>
    <lineage>
        <taxon>unclassified sequences</taxon>
        <taxon>metagenomes</taxon>
        <taxon>ecological metagenomes</taxon>
    </lineage>
</organism>
<protein>
    <submittedName>
        <fullName evidence="2">Uncharacterized protein</fullName>
    </submittedName>
</protein>
<feature type="region of interest" description="Disordered" evidence="1">
    <location>
        <begin position="1"/>
        <end position="23"/>
    </location>
</feature>
<accession>A0A1J5PUE7</accession>
<comment type="caution">
    <text evidence="2">The sequence shown here is derived from an EMBL/GenBank/DDBJ whole genome shotgun (WGS) entry which is preliminary data.</text>
</comment>
<reference evidence="2" key="1">
    <citation type="submission" date="2016-10" db="EMBL/GenBank/DDBJ databases">
        <title>Sequence of Gallionella enrichment culture.</title>
        <authorList>
            <person name="Poehlein A."/>
            <person name="Muehling M."/>
            <person name="Daniel R."/>
        </authorList>
    </citation>
    <scope>NUCLEOTIDE SEQUENCE</scope>
</reference>
<sequence>MEPRAFRLSKSMGTSKSFSSSMGQLEPPGMMALIFLPVPVPPASSSTMKFKGVPMGSS</sequence>
<proteinExistence type="predicted"/>
<evidence type="ECO:0000256" key="1">
    <source>
        <dbReference type="SAM" id="MobiDB-lite"/>
    </source>
</evidence>